<dbReference type="PANTHER" id="PTHR43031:SF18">
    <property type="entry name" value="RHODANESE-RELATED SULFURTRANSFERASES"/>
    <property type="match status" value="1"/>
</dbReference>
<dbReference type="InterPro" id="IPR001763">
    <property type="entry name" value="Rhodanese-like_dom"/>
</dbReference>
<name>A0A2S6H2N4_9GAMM</name>
<comment type="caution">
    <text evidence="3">The sequence shown here is derived from an EMBL/GenBank/DDBJ whole genome shotgun (WGS) entry which is preliminary data.</text>
</comment>
<feature type="chain" id="PRO_5015491499" evidence="1">
    <location>
        <begin position="24"/>
        <end position="127"/>
    </location>
</feature>
<proteinExistence type="predicted"/>
<keyword evidence="4" id="KW-1185">Reference proteome</keyword>
<protein>
    <submittedName>
        <fullName evidence="3">Rhodanese-related sulfurtransferase</fullName>
    </submittedName>
</protein>
<dbReference type="EMBL" id="PTIY01000006">
    <property type="protein sequence ID" value="PPK71691.1"/>
    <property type="molecule type" value="Genomic_DNA"/>
</dbReference>
<evidence type="ECO:0000259" key="2">
    <source>
        <dbReference type="PROSITE" id="PS50206"/>
    </source>
</evidence>
<evidence type="ECO:0000313" key="3">
    <source>
        <dbReference type="EMBL" id="PPK71691.1"/>
    </source>
</evidence>
<dbReference type="SUPFAM" id="SSF52821">
    <property type="entry name" value="Rhodanese/Cell cycle control phosphatase"/>
    <property type="match status" value="1"/>
</dbReference>
<evidence type="ECO:0000256" key="1">
    <source>
        <dbReference type="SAM" id="SignalP"/>
    </source>
</evidence>
<gene>
    <name evidence="3" type="ORF">B0F88_10640</name>
</gene>
<feature type="domain" description="Rhodanese" evidence="2">
    <location>
        <begin position="38"/>
        <end position="127"/>
    </location>
</feature>
<dbReference type="GO" id="GO:0016740">
    <property type="term" value="F:transferase activity"/>
    <property type="evidence" value="ECO:0007669"/>
    <property type="project" value="UniProtKB-KW"/>
</dbReference>
<dbReference type="Pfam" id="PF00581">
    <property type="entry name" value="Rhodanese"/>
    <property type="match status" value="1"/>
</dbReference>
<evidence type="ECO:0000313" key="4">
    <source>
        <dbReference type="Proteomes" id="UP000238071"/>
    </source>
</evidence>
<dbReference type="AlphaFoldDB" id="A0A2S6H2N4"/>
<organism evidence="3 4">
    <name type="scientific">Methylobacter tundripaludum</name>
    <dbReference type="NCBI Taxonomy" id="173365"/>
    <lineage>
        <taxon>Bacteria</taxon>
        <taxon>Pseudomonadati</taxon>
        <taxon>Pseudomonadota</taxon>
        <taxon>Gammaproteobacteria</taxon>
        <taxon>Methylococcales</taxon>
        <taxon>Methylococcaceae</taxon>
        <taxon>Methylobacter</taxon>
    </lineage>
</organism>
<keyword evidence="3" id="KW-0808">Transferase</keyword>
<keyword evidence="1" id="KW-0732">Signal</keyword>
<feature type="signal peptide" evidence="1">
    <location>
        <begin position="1"/>
        <end position="23"/>
    </location>
</feature>
<sequence length="127" mass="14165">MRLLSKFCLLGVFLLMISSFAVAETDVISPNEAATMRVKNKAVIVDVREHDDWNEHQIHGAIHIPLSQLNERLAELEPYKNRPVITQCQAGLRSAQAQLILKAAGFPKVYLMNGGIQAWHGQGFVTE</sequence>
<accession>A0A2S6H2N4</accession>
<dbReference type="SMART" id="SM00450">
    <property type="entry name" value="RHOD"/>
    <property type="match status" value="1"/>
</dbReference>
<dbReference type="InterPro" id="IPR050229">
    <property type="entry name" value="GlpE_sulfurtransferase"/>
</dbReference>
<dbReference type="RefSeq" id="WP_104423576.1">
    <property type="nucleotide sequence ID" value="NZ_PTIY01000006.1"/>
</dbReference>
<dbReference type="CDD" id="cd00158">
    <property type="entry name" value="RHOD"/>
    <property type="match status" value="1"/>
</dbReference>
<dbReference type="Proteomes" id="UP000238071">
    <property type="component" value="Unassembled WGS sequence"/>
</dbReference>
<dbReference type="PROSITE" id="PS50206">
    <property type="entry name" value="RHODANESE_3"/>
    <property type="match status" value="1"/>
</dbReference>
<reference evidence="3 4" key="1">
    <citation type="submission" date="2018-02" db="EMBL/GenBank/DDBJ databases">
        <title>Subsurface microbial communities from deep shales in Ohio and West Virginia, USA.</title>
        <authorList>
            <person name="Wrighton K."/>
        </authorList>
    </citation>
    <scope>NUCLEOTIDE SEQUENCE [LARGE SCALE GENOMIC DNA]</scope>
    <source>
        <strain evidence="3 4">OWC-G53F</strain>
    </source>
</reference>
<dbReference type="OrthoDB" id="9791096at2"/>
<dbReference type="Gene3D" id="3.40.250.10">
    <property type="entry name" value="Rhodanese-like domain"/>
    <property type="match status" value="1"/>
</dbReference>
<dbReference type="InterPro" id="IPR036873">
    <property type="entry name" value="Rhodanese-like_dom_sf"/>
</dbReference>
<dbReference type="PANTHER" id="PTHR43031">
    <property type="entry name" value="FAD-DEPENDENT OXIDOREDUCTASE"/>
    <property type="match status" value="1"/>
</dbReference>